<evidence type="ECO:0000313" key="3">
    <source>
        <dbReference type="EMBL" id="MFD0980566.1"/>
    </source>
</evidence>
<dbReference type="InterPro" id="IPR004045">
    <property type="entry name" value="Glutathione_S-Trfase_N"/>
</dbReference>
<dbReference type="PANTHER" id="PTHR43968">
    <property type="match status" value="1"/>
</dbReference>
<dbReference type="InterPro" id="IPR050983">
    <property type="entry name" value="GST_Omega/HSP26"/>
</dbReference>
<name>A0ABW3IRJ8_9RHOB</name>
<dbReference type="Proteomes" id="UP001597108">
    <property type="component" value="Unassembled WGS sequence"/>
</dbReference>
<sequence>MNRLYHVPLSPFCRKVRLVLAEKRIEVELVEERYWEQDADFLRRNPAGKVPVLRMDGRVMAESQAICEYLDEVIPEPPLLPRKPEDRYEVRRLCAWFDDKFHHEVTANLLYERVNKKITKMGYPESRNVKAGAKAIKYHLDYMHWLLDQRRWLAGDAMSLADFAAAAHISALDYISDVDWNRSPNVKDWYAKIKSRPAFRGLLADQVPGFPPSVQYADLDF</sequence>
<dbReference type="SUPFAM" id="SSF47616">
    <property type="entry name" value="GST C-terminal domain-like"/>
    <property type="match status" value="1"/>
</dbReference>
<dbReference type="EMBL" id="JBHTJT010000023">
    <property type="protein sequence ID" value="MFD0980566.1"/>
    <property type="molecule type" value="Genomic_DNA"/>
</dbReference>
<dbReference type="PANTHER" id="PTHR43968:SF6">
    <property type="entry name" value="GLUTATHIONE S-TRANSFERASE OMEGA"/>
    <property type="match status" value="1"/>
</dbReference>
<evidence type="ECO:0000259" key="1">
    <source>
        <dbReference type="PROSITE" id="PS50404"/>
    </source>
</evidence>
<dbReference type="SUPFAM" id="SSF52833">
    <property type="entry name" value="Thioredoxin-like"/>
    <property type="match status" value="1"/>
</dbReference>
<dbReference type="InterPro" id="IPR036282">
    <property type="entry name" value="Glutathione-S-Trfase_C_sf"/>
</dbReference>
<reference evidence="4" key="1">
    <citation type="journal article" date="2019" name="Int. J. Syst. Evol. Microbiol.">
        <title>The Global Catalogue of Microorganisms (GCM) 10K type strain sequencing project: providing services to taxonomists for standard genome sequencing and annotation.</title>
        <authorList>
            <consortium name="The Broad Institute Genomics Platform"/>
            <consortium name="The Broad Institute Genome Sequencing Center for Infectious Disease"/>
            <person name="Wu L."/>
            <person name="Ma J."/>
        </authorList>
    </citation>
    <scope>NUCLEOTIDE SEQUENCE [LARGE SCALE GENOMIC DNA]</scope>
    <source>
        <strain evidence="4">CCUG 60524</strain>
    </source>
</reference>
<dbReference type="CDD" id="cd00570">
    <property type="entry name" value="GST_N_family"/>
    <property type="match status" value="1"/>
</dbReference>
<organism evidence="3 4">
    <name type="scientific">Tropicimonas aquimaris</name>
    <dbReference type="NCBI Taxonomy" id="914152"/>
    <lineage>
        <taxon>Bacteria</taxon>
        <taxon>Pseudomonadati</taxon>
        <taxon>Pseudomonadota</taxon>
        <taxon>Alphaproteobacteria</taxon>
        <taxon>Rhodobacterales</taxon>
        <taxon>Roseobacteraceae</taxon>
        <taxon>Tropicimonas</taxon>
    </lineage>
</organism>
<dbReference type="InterPro" id="IPR004046">
    <property type="entry name" value="GST_C"/>
</dbReference>
<evidence type="ECO:0000259" key="2">
    <source>
        <dbReference type="PROSITE" id="PS50405"/>
    </source>
</evidence>
<feature type="domain" description="GST C-terminal" evidence="2">
    <location>
        <begin position="83"/>
        <end position="221"/>
    </location>
</feature>
<dbReference type="Pfam" id="PF13417">
    <property type="entry name" value="GST_N_3"/>
    <property type="match status" value="1"/>
</dbReference>
<dbReference type="Gene3D" id="1.20.1050.10">
    <property type="match status" value="1"/>
</dbReference>
<dbReference type="Pfam" id="PF14497">
    <property type="entry name" value="GST_C_3"/>
    <property type="match status" value="1"/>
</dbReference>
<dbReference type="SFLD" id="SFLDG00358">
    <property type="entry name" value="Main_(cytGST)"/>
    <property type="match status" value="1"/>
</dbReference>
<gene>
    <name evidence="3" type="ORF">ACFQ2S_12985</name>
</gene>
<evidence type="ECO:0000313" key="4">
    <source>
        <dbReference type="Proteomes" id="UP001597108"/>
    </source>
</evidence>
<feature type="domain" description="GST N-terminal" evidence="1">
    <location>
        <begin position="1"/>
        <end position="78"/>
    </location>
</feature>
<comment type="caution">
    <text evidence="3">The sequence shown here is derived from an EMBL/GenBank/DDBJ whole genome shotgun (WGS) entry which is preliminary data.</text>
</comment>
<dbReference type="InterPro" id="IPR036249">
    <property type="entry name" value="Thioredoxin-like_sf"/>
</dbReference>
<dbReference type="CDD" id="cd00299">
    <property type="entry name" value="GST_C_family"/>
    <property type="match status" value="1"/>
</dbReference>
<protein>
    <submittedName>
        <fullName evidence="3">Glutathione S-transferase family protein</fullName>
    </submittedName>
</protein>
<dbReference type="Gene3D" id="3.40.30.10">
    <property type="entry name" value="Glutaredoxin"/>
    <property type="match status" value="1"/>
</dbReference>
<dbReference type="InterPro" id="IPR010987">
    <property type="entry name" value="Glutathione-S-Trfase_C-like"/>
</dbReference>
<dbReference type="PROSITE" id="PS50404">
    <property type="entry name" value="GST_NTER"/>
    <property type="match status" value="1"/>
</dbReference>
<proteinExistence type="predicted"/>
<dbReference type="RefSeq" id="WP_386075042.1">
    <property type="nucleotide sequence ID" value="NZ_JBHTJT010000023.1"/>
</dbReference>
<accession>A0ABW3IRJ8</accession>
<dbReference type="SFLD" id="SFLDS00019">
    <property type="entry name" value="Glutathione_Transferase_(cytos"/>
    <property type="match status" value="1"/>
</dbReference>
<keyword evidence="4" id="KW-1185">Reference proteome</keyword>
<dbReference type="PROSITE" id="PS50405">
    <property type="entry name" value="GST_CTER"/>
    <property type="match status" value="1"/>
</dbReference>
<dbReference type="InterPro" id="IPR040079">
    <property type="entry name" value="Glutathione_S-Trfase"/>
</dbReference>